<dbReference type="Proteomes" id="UP000559404">
    <property type="component" value="Unassembled WGS sequence"/>
</dbReference>
<feature type="domain" description="MotA/TolQ/ExbB proton channel" evidence="11">
    <location>
        <begin position="65"/>
        <end position="179"/>
    </location>
</feature>
<evidence type="ECO:0000256" key="10">
    <source>
        <dbReference type="SAM" id="Phobius"/>
    </source>
</evidence>
<dbReference type="EMBL" id="JACEON010000015">
    <property type="protein sequence ID" value="MBA4613072.1"/>
    <property type="molecule type" value="Genomic_DNA"/>
</dbReference>
<dbReference type="InterPro" id="IPR002898">
    <property type="entry name" value="MotA_ExbB_proton_chnl"/>
</dbReference>
<dbReference type="InterPro" id="IPR050790">
    <property type="entry name" value="ExbB/TolQ_transport"/>
</dbReference>
<evidence type="ECO:0000256" key="6">
    <source>
        <dbReference type="ARBA" id="ARBA00022989"/>
    </source>
</evidence>
<dbReference type="PANTHER" id="PTHR30625">
    <property type="entry name" value="PROTEIN TOLQ"/>
    <property type="match status" value="1"/>
</dbReference>
<comment type="similarity">
    <text evidence="8">Belongs to the exbB/tolQ family.</text>
</comment>
<reference evidence="12 13" key="2">
    <citation type="submission" date="2020-08" db="EMBL/GenBank/DDBJ databases">
        <title>Stappia taiwanensis sp. nov., isolated from a coastal thermal spring.</title>
        <authorList>
            <person name="Kampfer P."/>
        </authorList>
    </citation>
    <scope>NUCLEOTIDE SEQUENCE [LARGE SCALE GENOMIC DNA]</scope>
    <source>
        <strain evidence="12 13">DSM 23284</strain>
    </source>
</reference>
<feature type="transmembrane region" description="Helical" evidence="10">
    <location>
        <begin position="143"/>
        <end position="169"/>
    </location>
</feature>
<organism evidence="12 13">
    <name type="scientific">Stappia taiwanensis</name>
    <dbReference type="NCBI Taxonomy" id="992267"/>
    <lineage>
        <taxon>Bacteria</taxon>
        <taxon>Pseudomonadati</taxon>
        <taxon>Pseudomonadota</taxon>
        <taxon>Alphaproteobacteria</taxon>
        <taxon>Hyphomicrobiales</taxon>
        <taxon>Stappiaceae</taxon>
        <taxon>Stappia</taxon>
    </lineage>
</organism>
<feature type="transmembrane region" description="Helical" evidence="10">
    <location>
        <begin position="24"/>
        <end position="46"/>
    </location>
</feature>
<keyword evidence="5 8" id="KW-0653">Protein transport</keyword>
<comment type="subcellular location">
    <subcellularLocation>
        <location evidence="1">Cell membrane</location>
        <topology evidence="1">Multi-pass membrane protein</topology>
    </subcellularLocation>
    <subcellularLocation>
        <location evidence="8">Membrane</location>
        <topology evidence="8">Multi-pass membrane protein</topology>
    </subcellularLocation>
</comment>
<keyword evidence="2 8" id="KW-0813">Transport</keyword>
<evidence type="ECO:0000256" key="5">
    <source>
        <dbReference type="ARBA" id="ARBA00022927"/>
    </source>
</evidence>
<reference evidence="12 13" key="1">
    <citation type="submission" date="2020-07" db="EMBL/GenBank/DDBJ databases">
        <authorList>
            <person name="Li M."/>
        </authorList>
    </citation>
    <scope>NUCLEOTIDE SEQUENCE [LARGE SCALE GENOMIC DNA]</scope>
    <source>
        <strain evidence="12 13">DSM 23284</strain>
    </source>
</reference>
<evidence type="ECO:0000256" key="3">
    <source>
        <dbReference type="ARBA" id="ARBA00022475"/>
    </source>
</evidence>
<keyword evidence="4 10" id="KW-0812">Transmembrane</keyword>
<sequence length="213" mass="22257">MTGSPVDQIGAAAELLLDRGGWTMAALLCLSVAALMAAIVSALRFAALRPFQGMATGRGTAANLAAHLRRRLLRGDDRELVAEEAALLARGYLRQARTGFRLLELIVTTAPLLGLLGTVLGMIDAFQAMQSSGEAVKPADLAGGIWEALITTAAGMVIALLALALHALLDALVDRFRFRLEVAATEALETVPEPPHAVTEPATAEAARQAAAQ</sequence>
<feature type="compositionally biased region" description="Low complexity" evidence="9">
    <location>
        <begin position="199"/>
        <end position="213"/>
    </location>
</feature>
<keyword evidence="7 10" id="KW-0472">Membrane</keyword>
<proteinExistence type="inferred from homology"/>
<evidence type="ECO:0000256" key="2">
    <source>
        <dbReference type="ARBA" id="ARBA00022448"/>
    </source>
</evidence>
<protein>
    <submittedName>
        <fullName evidence="12">MotA/TolQ/ExbB proton channel family protein</fullName>
    </submittedName>
</protein>
<evidence type="ECO:0000313" key="12">
    <source>
        <dbReference type="EMBL" id="MBA4613072.1"/>
    </source>
</evidence>
<dbReference type="RefSeq" id="WP_181761265.1">
    <property type="nucleotide sequence ID" value="NZ_BMCR01000007.1"/>
</dbReference>
<keyword evidence="6 10" id="KW-1133">Transmembrane helix</keyword>
<dbReference type="GO" id="GO:0005886">
    <property type="term" value="C:plasma membrane"/>
    <property type="evidence" value="ECO:0007669"/>
    <property type="project" value="UniProtKB-SubCell"/>
</dbReference>
<feature type="region of interest" description="Disordered" evidence="9">
    <location>
        <begin position="192"/>
        <end position="213"/>
    </location>
</feature>
<comment type="caution">
    <text evidence="12">The sequence shown here is derived from an EMBL/GenBank/DDBJ whole genome shotgun (WGS) entry which is preliminary data.</text>
</comment>
<name>A0A838XRX7_9HYPH</name>
<evidence type="ECO:0000313" key="13">
    <source>
        <dbReference type="Proteomes" id="UP000559404"/>
    </source>
</evidence>
<feature type="transmembrane region" description="Helical" evidence="10">
    <location>
        <begin position="102"/>
        <end position="123"/>
    </location>
</feature>
<keyword evidence="13" id="KW-1185">Reference proteome</keyword>
<evidence type="ECO:0000256" key="8">
    <source>
        <dbReference type="RuleBase" id="RU004057"/>
    </source>
</evidence>
<gene>
    <name evidence="12" type="ORF">H1W37_15530</name>
</gene>
<evidence type="ECO:0000259" key="11">
    <source>
        <dbReference type="Pfam" id="PF01618"/>
    </source>
</evidence>
<keyword evidence="3" id="KW-1003">Cell membrane</keyword>
<dbReference type="PANTHER" id="PTHR30625:SF15">
    <property type="entry name" value="BIOPOLYMER TRANSPORT PROTEIN EXBB"/>
    <property type="match status" value="1"/>
</dbReference>
<dbReference type="AlphaFoldDB" id="A0A838XRX7"/>
<evidence type="ECO:0000256" key="9">
    <source>
        <dbReference type="SAM" id="MobiDB-lite"/>
    </source>
</evidence>
<evidence type="ECO:0000256" key="1">
    <source>
        <dbReference type="ARBA" id="ARBA00004651"/>
    </source>
</evidence>
<evidence type="ECO:0000256" key="4">
    <source>
        <dbReference type="ARBA" id="ARBA00022692"/>
    </source>
</evidence>
<dbReference type="Pfam" id="PF01618">
    <property type="entry name" value="MotA_ExbB"/>
    <property type="match status" value="1"/>
</dbReference>
<dbReference type="GO" id="GO:0017038">
    <property type="term" value="P:protein import"/>
    <property type="evidence" value="ECO:0007669"/>
    <property type="project" value="TreeGrafter"/>
</dbReference>
<accession>A0A838XRX7</accession>
<evidence type="ECO:0000256" key="7">
    <source>
        <dbReference type="ARBA" id="ARBA00023136"/>
    </source>
</evidence>